<dbReference type="Proteomes" id="UP001262410">
    <property type="component" value="Unassembled WGS sequence"/>
</dbReference>
<evidence type="ECO:0000313" key="2">
    <source>
        <dbReference type="EMBL" id="MDR6292319.1"/>
    </source>
</evidence>
<keyword evidence="3" id="KW-1185">Reference proteome</keyword>
<accession>A0ABU1JWD1</accession>
<protein>
    <submittedName>
        <fullName evidence="2">Uncharacterized protein</fullName>
    </submittedName>
</protein>
<evidence type="ECO:0000313" key="3">
    <source>
        <dbReference type="Proteomes" id="UP001262410"/>
    </source>
</evidence>
<dbReference type="EMBL" id="JAVDPW010000009">
    <property type="protein sequence ID" value="MDR6292319.1"/>
    <property type="molecule type" value="Genomic_DNA"/>
</dbReference>
<comment type="caution">
    <text evidence="2">The sequence shown here is derived from an EMBL/GenBank/DDBJ whole genome shotgun (WGS) entry which is preliminary data.</text>
</comment>
<reference evidence="2 3" key="1">
    <citation type="submission" date="2023-07" db="EMBL/GenBank/DDBJ databases">
        <title>Sorghum-associated microbial communities from plants grown in Nebraska, USA.</title>
        <authorList>
            <person name="Schachtman D."/>
        </authorList>
    </citation>
    <scope>NUCLEOTIDE SEQUENCE [LARGE SCALE GENOMIC DNA]</scope>
    <source>
        <strain evidence="2 3">584</strain>
    </source>
</reference>
<name>A0ABU1JWD1_9PROT</name>
<organism evidence="2 3">
    <name type="scientific">Inquilinus ginsengisoli</name>
    <dbReference type="NCBI Taxonomy" id="363840"/>
    <lineage>
        <taxon>Bacteria</taxon>
        <taxon>Pseudomonadati</taxon>
        <taxon>Pseudomonadota</taxon>
        <taxon>Alphaproteobacteria</taxon>
        <taxon>Rhodospirillales</taxon>
        <taxon>Rhodospirillaceae</taxon>
        <taxon>Inquilinus</taxon>
    </lineage>
</organism>
<proteinExistence type="predicted"/>
<evidence type="ECO:0000256" key="1">
    <source>
        <dbReference type="SAM" id="MobiDB-lite"/>
    </source>
</evidence>
<feature type="region of interest" description="Disordered" evidence="1">
    <location>
        <begin position="1"/>
        <end position="38"/>
    </location>
</feature>
<sequence>MNAPRGRRQQPAAIEKGGGVRCNGAIDSRSGSGEALGC</sequence>
<gene>
    <name evidence="2" type="ORF">E9232_004859</name>
</gene>